<feature type="domain" description="PIN" evidence="9">
    <location>
        <begin position="6"/>
        <end position="123"/>
    </location>
</feature>
<dbReference type="Pfam" id="PF01850">
    <property type="entry name" value="PIN"/>
    <property type="match status" value="1"/>
</dbReference>
<protein>
    <submittedName>
        <fullName evidence="10">PIN domain-containing protein</fullName>
    </submittedName>
</protein>
<keyword evidence="3" id="KW-0540">Nuclease</keyword>
<comment type="cofactor">
    <cofactor evidence="1">
        <name>Mg(2+)</name>
        <dbReference type="ChEBI" id="CHEBI:18420"/>
    </cofactor>
</comment>
<dbReference type="Proteomes" id="UP000772181">
    <property type="component" value="Unassembled WGS sequence"/>
</dbReference>
<keyword evidence="5" id="KW-0378">Hydrolase</keyword>
<dbReference type="Gene3D" id="3.40.50.1010">
    <property type="entry name" value="5'-nuclease"/>
    <property type="match status" value="1"/>
</dbReference>
<dbReference type="SUPFAM" id="SSF88723">
    <property type="entry name" value="PIN domain-like"/>
    <property type="match status" value="1"/>
</dbReference>
<dbReference type="PANTHER" id="PTHR33653">
    <property type="entry name" value="RIBONUCLEASE VAPC2"/>
    <property type="match status" value="1"/>
</dbReference>
<evidence type="ECO:0000256" key="7">
    <source>
        <dbReference type="ARBA" id="ARBA00038093"/>
    </source>
</evidence>
<evidence type="ECO:0000256" key="5">
    <source>
        <dbReference type="ARBA" id="ARBA00022801"/>
    </source>
</evidence>
<keyword evidence="2" id="KW-1277">Toxin-antitoxin system</keyword>
<reference evidence="10" key="1">
    <citation type="submission" date="2020-07" db="EMBL/GenBank/DDBJ databases">
        <title>Huge and variable diversity of episymbiotic CPR bacteria and DPANN archaea in groundwater ecosystems.</title>
        <authorList>
            <person name="He C.Y."/>
            <person name="Keren R."/>
            <person name="Whittaker M."/>
            <person name="Farag I.F."/>
            <person name="Doudna J."/>
            <person name="Cate J.H.D."/>
            <person name="Banfield J.F."/>
        </authorList>
    </citation>
    <scope>NUCLEOTIDE SEQUENCE</scope>
    <source>
        <strain evidence="10">NC_groundwater_1482_Ag_S-0.65um_47_24</strain>
    </source>
</reference>
<evidence type="ECO:0000256" key="3">
    <source>
        <dbReference type="ARBA" id="ARBA00022722"/>
    </source>
</evidence>
<evidence type="ECO:0000256" key="4">
    <source>
        <dbReference type="ARBA" id="ARBA00022723"/>
    </source>
</evidence>
<name>A0A933GMF2_UNCTE</name>
<dbReference type="EMBL" id="JACQWF010000413">
    <property type="protein sequence ID" value="MBI4596598.1"/>
    <property type="molecule type" value="Genomic_DNA"/>
</dbReference>
<evidence type="ECO:0000256" key="6">
    <source>
        <dbReference type="ARBA" id="ARBA00022842"/>
    </source>
</evidence>
<comment type="caution">
    <text evidence="10">The sequence shown here is derived from an EMBL/GenBank/DDBJ whole genome shotgun (WGS) entry which is preliminary data.</text>
</comment>
<proteinExistence type="inferred from homology"/>
<dbReference type="InterPro" id="IPR029060">
    <property type="entry name" value="PIN-like_dom_sf"/>
</dbReference>
<evidence type="ECO:0000256" key="8">
    <source>
        <dbReference type="SAM" id="MobiDB-lite"/>
    </source>
</evidence>
<dbReference type="GO" id="GO:0046872">
    <property type="term" value="F:metal ion binding"/>
    <property type="evidence" value="ECO:0007669"/>
    <property type="project" value="UniProtKB-KW"/>
</dbReference>
<dbReference type="InterPro" id="IPR002716">
    <property type="entry name" value="PIN_dom"/>
</dbReference>
<evidence type="ECO:0000259" key="9">
    <source>
        <dbReference type="Pfam" id="PF01850"/>
    </source>
</evidence>
<evidence type="ECO:0000313" key="10">
    <source>
        <dbReference type="EMBL" id="MBI4596598.1"/>
    </source>
</evidence>
<keyword evidence="4" id="KW-0479">Metal-binding</keyword>
<sequence length="188" mass="21105">MNPEKILVDTSAWIVSFKKDSNPDLQEFLRHTITRGIAVTSQIIILELIQGCKTLTERDTLREKLETLEVKSLNRVSWEKAYELAFSLRRKGLNIPNTDLLIAAVSMVDNYMILHQDEHYDRKSQRAEDGKGGKAGEQNFRSSQLPTFSASQPQLPGLYGAKELAVPLSDIPSPPRAFQSMAISRSSC</sequence>
<dbReference type="GO" id="GO:0004518">
    <property type="term" value="F:nuclease activity"/>
    <property type="evidence" value="ECO:0007669"/>
    <property type="project" value="UniProtKB-KW"/>
</dbReference>
<keyword evidence="6" id="KW-0460">Magnesium</keyword>
<feature type="compositionally biased region" description="Basic and acidic residues" evidence="8">
    <location>
        <begin position="119"/>
        <end position="134"/>
    </location>
</feature>
<evidence type="ECO:0000256" key="1">
    <source>
        <dbReference type="ARBA" id="ARBA00001946"/>
    </source>
</evidence>
<organism evidence="10 11">
    <name type="scientific">Tectimicrobiota bacterium</name>
    <dbReference type="NCBI Taxonomy" id="2528274"/>
    <lineage>
        <taxon>Bacteria</taxon>
        <taxon>Pseudomonadati</taxon>
        <taxon>Nitrospinota/Tectimicrobiota group</taxon>
        <taxon>Candidatus Tectimicrobiota</taxon>
    </lineage>
</organism>
<dbReference type="GO" id="GO:0016787">
    <property type="term" value="F:hydrolase activity"/>
    <property type="evidence" value="ECO:0007669"/>
    <property type="project" value="UniProtKB-KW"/>
</dbReference>
<gene>
    <name evidence="10" type="ORF">HY730_09540</name>
</gene>
<feature type="compositionally biased region" description="Polar residues" evidence="8">
    <location>
        <begin position="139"/>
        <end position="154"/>
    </location>
</feature>
<accession>A0A933GMF2</accession>
<comment type="similarity">
    <text evidence="7">Belongs to the PINc/VapC protein family.</text>
</comment>
<evidence type="ECO:0000256" key="2">
    <source>
        <dbReference type="ARBA" id="ARBA00022649"/>
    </source>
</evidence>
<dbReference type="PANTHER" id="PTHR33653:SF1">
    <property type="entry name" value="RIBONUCLEASE VAPC2"/>
    <property type="match status" value="1"/>
</dbReference>
<evidence type="ECO:0000313" key="11">
    <source>
        <dbReference type="Proteomes" id="UP000772181"/>
    </source>
</evidence>
<dbReference type="AlphaFoldDB" id="A0A933GMF2"/>
<feature type="region of interest" description="Disordered" evidence="8">
    <location>
        <begin position="119"/>
        <end position="154"/>
    </location>
</feature>
<dbReference type="InterPro" id="IPR050556">
    <property type="entry name" value="Type_II_TA_system_RNase"/>
</dbReference>